<dbReference type="PANTHER" id="PTHR40658:SF4">
    <property type="entry name" value="HYPOTHETICAL CYTOSOLIC PROTEIN"/>
    <property type="match status" value="1"/>
</dbReference>
<dbReference type="InterPro" id="IPR034660">
    <property type="entry name" value="DinB/YfiT-like"/>
</dbReference>
<dbReference type="PANTHER" id="PTHR40658">
    <property type="match status" value="1"/>
</dbReference>
<dbReference type="PATRIC" id="fig|1359.32.peg.2190"/>
<dbReference type="Proteomes" id="UP000076519">
    <property type="component" value="Unassembled WGS sequence"/>
</dbReference>
<organism evidence="1 2">
    <name type="scientific">Lactococcus lactis subsp. cremoris</name>
    <name type="common">Streptococcus cremoris</name>
    <dbReference type="NCBI Taxonomy" id="1359"/>
    <lineage>
        <taxon>Bacteria</taxon>
        <taxon>Bacillati</taxon>
        <taxon>Bacillota</taxon>
        <taxon>Bacilli</taxon>
        <taxon>Lactobacillales</taxon>
        <taxon>Streptococcaceae</taxon>
        <taxon>Lactococcus</taxon>
    </lineage>
</organism>
<evidence type="ECO:0000313" key="2">
    <source>
        <dbReference type="Proteomes" id="UP000076519"/>
    </source>
</evidence>
<dbReference type="Gene3D" id="1.20.120.450">
    <property type="entry name" value="dinb family like domain"/>
    <property type="match status" value="1"/>
</dbReference>
<proteinExistence type="predicted"/>
<protein>
    <recommendedName>
        <fullName evidence="3">ClbS/DfsB family four-helix bundle protein</fullName>
    </recommendedName>
</protein>
<sequence length="178" mass="21595">MVRAQSKDELLAYSQNHWEKLWNLIDELDERTKNAHFKFNLAEKKERHWARDKNIRDVIAHLYEWHLLLLNFVEKNSKGERIPFLPHPYNWKNYGEMNDQFQIKHQNTSLTDLKKEIFQTHQQLMTLIKSFSNEELYTKKYFNWTGTTSLGQYFQSSLSSHYDWAFKKIKEHKKTSIA</sequence>
<accession>A0A166KNM2</accession>
<comment type="caution">
    <text evidence="1">The sequence shown here is derived from an EMBL/GenBank/DDBJ whole genome shotgun (WGS) entry which is preliminary data.</text>
</comment>
<evidence type="ECO:0008006" key="3">
    <source>
        <dbReference type="Google" id="ProtNLM"/>
    </source>
</evidence>
<dbReference type="InterPro" id="IPR012550">
    <property type="entry name" value="DUF1706"/>
</dbReference>
<reference evidence="1 2" key="1">
    <citation type="submission" date="2015-08" db="EMBL/GenBank/DDBJ databases">
        <title>Draft Genome Sequences of 11 Lactococcus lactis subspecies cremoris strains.</title>
        <authorList>
            <person name="Wels M."/>
            <person name="Backus L."/>
            <person name="Boekhorst J."/>
            <person name="Dijkstra A."/>
            <person name="Beerthuizen M."/>
            <person name="Siezen R."/>
            <person name="Bachmann H."/>
            <person name="Van Hijum S."/>
        </authorList>
    </citation>
    <scope>NUCLEOTIDE SEQUENCE [LARGE SCALE GENOMIC DNA]</scope>
    <source>
        <strain evidence="1 2">KW10</strain>
    </source>
</reference>
<name>A0A166KNM2_LACLC</name>
<gene>
    <name evidence="1" type="ORF">AB996_0109</name>
</gene>
<evidence type="ECO:0000313" key="1">
    <source>
        <dbReference type="EMBL" id="KZK08672.1"/>
    </source>
</evidence>
<dbReference type="RefSeq" id="WP_063280999.1">
    <property type="nucleotide sequence ID" value="NZ_LIYF01000001.1"/>
</dbReference>
<dbReference type="SUPFAM" id="SSF109854">
    <property type="entry name" value="DinB/YfiT-like putative metalloenzymes"/>
    <property type="match status" value="1"/>
</dbReference>
<dbReference type="Pfam" id="PF08020">
    <property type="entry name" value="DUF1706"/>
    <property type="match status" value="1"/>
</dbReference>
<dbReference type="PIRSF" id="PIRSF031551">
    <property type="entry name" value="DUF1706"/>
    <property type="match status" value="1"/>
</dbReference>
<dbReference type="EMBL" id="LIYF01000001">
    <property type="protein sequence ID" value="KZK08672.1"/>
    <property type="molecule type" value="Genomic_DNA"/>
</dbReference>
<dbReference type="AlphaFoldDB" id="A0A166KNM2"/>